<organism evidence="1 2">
    <name type="scientific">Herbihabitans rhizosphaerae</name>
    <dbReference type="NCBI Taxonomy" id="1872711"/>
    <lineage>
        <taxon>Bacteria</taxon>
        <taxon>Bacillati</taxon>
        <taxon>Actinomycetota</taxon>
        <taxon>Actinomycetes</taxon>
        <taxon>Pseudonocardiales</taxon>
        <taxon>Pseudonocardiaceae</taxon>
        <taxon>Herbihabitans</taxon>
    </lineage>
</organism>
<accession>A0A4Q7L0Z0</accession>
<evidence type="ECO:0008006" key="3">
    <source>
        <dbReference type="Google" id="ProtNLM"/>
    </source>
</evidence>
<evidence type="ECO:0000313" key="1">
    <source>
        <dbReference type="EMBL" id="RZS43139.1"/>
    </source>
</evidence>
<dbReference type="AlphaFoldDB" id="A0A4Q7L0Z0"/>
<reference evidence="1 2" key="1">
    <citation type="submission" date="2019-02" db="EMBL/GenBank/DDBJ databases">
        <title>Genomic Encyclopedia of Type Strains, Phase IV (KMG-IV): sequencing the most valuable type-strain genomes for metagenomic binning, comparative biology and taxonomic classification.</title>
        <authorList>
            <person name="Goeker M."/>
        </authorList>
    </citation>
    <scope>NUCLEOTIDE SEQUENCE [LARGE SCALE GENOMIC DNA]</scope>
    <source>
        <strain evidence="1 2">DSM 101727</strain>
    </source>
</reference>
<dbReference type="EMBL" id="SGWQ01000002">
    <property type="protein sequence ID" value="RZS43139.1"/>
    <property type="molecule type" value="Genomic_DNA"/>
</dbReference>
<dbReference type="Proteomes" id="UP000294257">
    <property type="component" value="Unassembled WGS sequence"/>
</dbReference>
<dbReference type="Gene3D" id="3.40.50.1820">
    <property type="entry name" value="alpha/beta hydrolase"/>
    <property type="match status" value="1"/>
</dbReference>
<dbReference type="InterPro" id="IPR029058">
    <property type="entry name" value="AB_hydrolase_fold"/>
</dbReference>
<dbReference type="RefSeq" id="WP_165401260.1">
    <property type="nucleotide sequence ID" value="NZ_SGWQ01000002.1"/>
</dbReference>
<proteinExistence type="predicted"/>
<name>A0A4Q7L0Z0_9PSEU</name>
<protein>
    <recommendedName>
        <fullName evidence="3">Alpha/beta hydrolase family protein</fullName>
    </recommendedName>
</protein>
<evidence type="ECO:0000313" key="2">
    <source>
        <dbReference type="Proteomes" id="UP000294257"/>
    </source>
</evidence>
<keyword evidence="2" id="KW-1185">Reference proteome</keyword>
<sequence length="57" mass="6121">MTRAVVVVHGTGRNADEYYDSMLRTATDAGAERDTVIIAPRFQTDEDSPADSDACSA</sequence>
<gene>
    <name evidence="1" type="ORF">EV193_102115</name>
</gene>
<comment type="caution">
    <text evidence="1">The sequence shown here is derived from an EMBL/GenBank/DDBJ whole genome shotgun (WGS) entry which is preliminary data.</text>
</comment>